<organism evidence="1 2">
    <name type="scientific">candidate division TA06 bacterium DG_26</name>
    <dbReference type="NCBI Taxonomy" id="1703771"/>
    <lineage>
        <taxon>Bacteria</taxon>
        <taxon>Bacteria division TA06</taxon>
    </lineage>
</organism>
<dbReference type="Gene3D" id="3.30.590.20">
    <property type="match status" value="1"/>
</dbReference>
<gene>
    <name evidence="1" type="ORF">AMJ40_00255</name>
</gene>
<dbReference type="InterPro" id="IPR014746">
    <property type="entry name" value="Gln_synth/guanido_kin_cat_dom"/>
</dbReference>
<dbReference type="AlphaFoldDB" id="A0A0S7WMA4"/>
<reference evidence="1 2" key="1">
    <citation type="journal article" date="2015" name="Microbiome">
        <title>Genomic resolution of linkages in carbon, nitrogen, and sulfur cycling among widespread estuary sediment bacteria.</title>
        <authorList>
            <person name="Baker B.J."/>
            <person name="Lazar C.S."/>
            <person name="Teske A.P."/>
            <person name="Dick G.J."/>
        </authorList>
    </citation>
    <scope>NUCLEOTIDE SEQUENCE [LARGE SCALE GENOMIC DNA]</scope>
    <source>
        <strain evidence="1">DG_26</strain>
    </source>
</reference>
<name>A0A0S7WMA4_UNCT6</name>
<proteinExistence type="predicted"/>
<dbReference type="GO" id="GO:0004357">
    <property type="term" value="F:glutamate-cysteine ligase activity"/>
    <property type="evidence" value="ECO:0007669"/>
    <property type="project" value="InterPro"/>
</dbReference>
<evidence type="ECO:0000313" key="1">
    <source>
        <dbReference type="EMBL" id="KPJ51275.1"/>
    </source>
</evidence>
<accession>A0A0S7WMA4</accession>
<protein>
    <recommendedName>
        <fullName evidence="3">Glutamate--cysteine ligase</fullName>
    </recommendedName>
</protein>
<dbReference type="EMBL" id="LIZT01000003">
    <property type="protein sequence ID" value="KPJ51275.1"/>
    <property type="molecule type" value="Genomic_DNA"/>
</dbReference>
<dbReference type="InterPro" id="IPR006336">
    <property type="entry name" value="GCS2"/>
</dbReference>
<dbReference type="Pfam" id="PF04107">
    <property type="entry name" value="GCS2"/>
    <property type="match status" value="2"/>
</dbReference>
<evidence type="ECO:0008006" key="3">
    <source>
        <dbReference type="Google" id="ProtNLM"/>
    </source>
</evidence>
<dbReference type="SUPFAM" id="SSF55931">
    <property type="entry name" value="Glutamine synthetase/guanido kinase"/>
    <property type="match status" value="1"/>
</dbReference>
<dbReference type="Proteomes" id="UP000051124">
    <property type="component" value="Unassembled WGS sequence"/>
</dbReference>
<evidence type="ECO:0000313" key="2">
    <source>
        <dbReference type="Proteomes" id="UP000051124"/>
    </source>
</evidence>
<dbReference type="InterPro" id="IPR050141">
    <property type="entry name" value="GCL_type2/YbdK_subfam"/>
</dbReference>
<sequence length="405" mass="46141">MVFEKHTFGYEWEALILKPTMMLLDKDDTEWLSHELRRRLPWSRTGIDMIRRTHAKILEIKSGVMTSQAELVEQTAKHLIEVKNICEEKGWVFLPVGSHPAVEGAIGFHVHIGSVYRHDSAVRLANVFSRYVPAFAALMANSPIWGPLETSGYKSRRVLKGADWCSTITYVMDPDFAQALWGHDVTVTFRTKPTIEVRIADSPFSRELLNEYAVLVSALLFSVSESEELTGSQYVESAENRLRAAKDGLQATFSWNGEAREVTDILHELIERAAPGYEKLNAELPHLIPMMLRKKLTQADFQMLLYEVNPDTHSMSRDLANVIRDDECFTKYMKMADAIGAIPLRSIEDEILSAIGVETPYWDIYASFKLPLARLDRVLHSLEREGRVRCHKTLERGALYTRLST</sequence>
<comment type="caution">
    <text evidence="1">The sequence shown here is derived from an EMBL/GenBank/DDBJ whole genome shotgun (WGS) entry which is preliminary data.</text>
</comment>
<dbReference type="GO" id="GO:0042398">
    <property type="term" value="P:modified amino acid biosynthetic process"/>
    <property type="evidence" value="ECO:0007669"/>
    <property type="project" value="InterPro"/>
</dbReference>
<dbReference type="PANTHER" id="PTHR36510">
    <property type="entry name" value="GLUTAMATE--CYSTEINE LIGASE 2-RELATED"/>
    <property type="match status" value="1"/>
</dbReference>
<dbReference type="PANTHER" id="PTHR36510:SF1">
    <property type="entry name" value="GLUTAMATE--CYSTEINE LIGASE 2-RELATED"/>
    <property type="match status" value="1"/>
</dbReference>